<keyword evidence="1" id="KW-0812">Transmembrane</keyword>
<evidence type="ECO:0000313" key="3">
    <source>
        <dbReference type="Proteomes" id="UP000006281"/>
    </source>
</evidence>
<keyword evidence="1" id="KW-0472">Membrane</keyword>
<evidence type="ECO:0000256" key="1">
    <source>
        <dbReference type="SAM" id="Phobius"/>
    </source>
</evidence>
<name>K0K835_SACES</name>
<dbReference type="PATRIC" id="fig|1179773.3.peg.5615"/>
<dbReference type="AlphaFoldDB" id="K0K835"/>
<accession>K0K835</accession>
<feature type="transmembrane region" description="Helical" evidence="1">
    <location>
        <begin position="26"/>
        <end position="46"/>
    </location>
</feature>
<keyword evidence="3" id="KW-1185">Reference proteome</keyword>
<dbReference type="BioCyc" id="SESP1179773:BN6_RS26905-MONOMER"/>
<proteinExistence type="predicted"/>
<keyword evidence="1" id="KW-1133">Transmembrane helix</keyword>
<dbReference type="KEGG" id="sesp:BN6_55730"/>
<gene>
    <name evidence="2" type="ordered locus">BN6_55730</name>
</gene>
<organism evidence="2 3">
    <name type="scientific">Saccharothrix espanaensis (strain ATCC 51144 / DSM 44229 / JCM 9112 / NBRC 15066 / NRRL 15764)</name>
    <dbReference type="NCBI Taxonomy" id="1179773"/>
    <lineage>
        <taxon>Bacteria</taxon>
        <taxon>Bacillati</taxon>
        <taxon>Actinomycetota</taxon>
        <taxon>Actinomycetes</taxon>
        <taxon>Pseudonocardiales</taxon>
        <taxon>Pseudonocardiaceae</taxon>
        <taxon>Saccharothrix</taxon>
    </lineage>
</organism>
<dbReference type="EMBL" id="HE804045">
    <property type="protein sequence ID" value="CCH32833.1"/>
    <property type="molecule type" value="Genomic_DNA"/>
</dbReference>
<dbReference type="Proteomes" id="UP000006281">
    <property type="component" value="Chromosome"/>
</dbReference>
<feature type="transmembrane region" description="Helical" evidence="1">
    <location>
        <begin position="182"/>
        <end position="201"/>
    </location>
</feature>
<sequence length="216" mass="23263">MSPQSEDTLYEGQTAGEPRSRRLPMWVRLAGTVGVLGFDVLLVWLLHIGGAALSQLVEVFSGEAGHNRLTAVLREHGIGGLRPEYFGGPLPLDVSTAVYLGLCAVVAIGFVVTDGGDRVSTAWNVSGMSVVWLPAVLYPLVSIGWIALGFAAAVVTFVAGLFTGDHDLWMISEVPFPLTWGPFLVFVSYAYGFATLFGIAVQDSLRDLWKPRPVTR</sequence>
<feature type="transmembrane region" description="Helical" evidence="1">
    <location>
        <begin position="96"/>
        <end position="115"/>
    </location>
</feature>
<feature type="transmembrane region" description="Helical" evidence="1">
    <location>
        <begin position="136"/>
        <end position="162"/>
    </location>
</feature>
<protein>
    <submittedName>
        <fullName evidence="2">Putative membrane protein</fullName>
    </submittedName>
</protein>
<reference evidence="2 3" key="1">
    <citation type="journal article" date="2012" name="BMC Genomics">
        <title>Complete genome sequence of Saccharothrix espanaensis DSM 44229T and comparison to the other completely sequenced Pseudonocardiaceae.</title>
        <authorList>
            <person name="Strobel T."/>
            <person name="Al-Dilaimi A."/>
            <person name="Blom J."/>
            <person name="Gessner A."/>
            <person name="Kalinowski J."/>
            <person name="Luzhetska M."/>
            <person name="Puhler A."/>
            <person name="Szczepanowski R."/>
            <person name="Bechthold A."/>
            <person name="Ruckert C."/>
        </authorList>
    </citation>
    <scope>NUCLEOTIDE SEQUENCE [LARGE SCALE GENOMIC DNA]</scope>
    <source>
        <strain evidence="3">ATCC 51144 / DSM 44229 / JCM 9112 / NBRC 15066 / NRRL 15764</strain>
    </source>
</reference>
<dbReference type="HOGENOM" id="CLU_1276845_0_0_11"/>
<evidence type="ECO:0000313" key="2">
    <source>
        <dbReference type="EMBL" id="CCH32833.1"/>
    </source>
</evidence>